<dbReference type="PANTHER" id="PTHR43167">
    <property type="entry name" value="PUTATIVE (AFU_ORTHOLOGUE AFUA_6G01830)-RELATED"/>
    <property type="match status" value="1"/>
</dbReference>
<dbReference type="RefSeq" id="WP_048118396.1">
    <property type="nucleotide sequence ID" value="NZ_CP011070.1"/>
</dbReference>
<dbReference type="KEGG" id="nin:NADRNF5_2137"/>
<dbReference type="InterPro" id="IPR029063">
    <property type="entry name" value="SAM-dependent_MTases_sf"/>
</dbReference>
<organism evidence="1 2">
    <name type="scientific">Nitrosopumilus adriaticus</name>
    <dbReference type="NCBI Taxonomy" id="1580092"/>
    <lineage>
        <taxon>Archaea</taxon>
        <taxon>Nitrososphaerota</taxon>
        <taxon>Nitrososphaeria</taxon>
        <taxon>Nitrosopumilales</taxon>
        <taxon>Nitrosopumilaceae</taxon>
        <taxon>Nitrosopumilus</taxon>
    </lineage>
</organism>
<reference evidence="2" key="1">
    <citation type="submission" date="2015-03" db="EMBL/GenBank/DDBJ databases">
        <title>Characterization of two novel Thaumarchaeota isolated from the Northern Adriatic Sea.</title>
        <authorList>
            <person name="Bayer B."/>
            <person name="Vojvoda J."/>
            <person name="Offre P."/>
            <person name="Srivastava A."/>
            <person name="Elisabeth N."/>
            <person name="Garcia J.A.L."/>
            <person name="Schleper C."/>
            <person name="Herndl G.J."/>
        </authorList>
    </citation>
    <scope>NUCLEOTIDE SEQUENCE [LARGE SCALE GENOMIC DNA]</scope>
    <source>
        <strain evidence="2">NF5</strain>
    </source>
</reference>
<dbReference type="STRING" id="1580092.NADRNF5_2137"/>
<dbReference type="EMBL" id="CP011070">
    <property type="protein sequence ID" value="AJW71810.1"/>
    <property type="molecule type" value="Genomic_DNA"/>
</dbReference>
<evidence type="ECO:0000313" key="1">
    <source>
        <dbReference type="EMBL" id="AJW71810.1"/>
    </source>
</evidence>
<proteinExistence type="predicted"/>
<protein>
    <submittedName>
        <fullName evidence="1">Uncharacterized protein</fullName>
    </submittedName>
</protein>
<dbReference type="GeneID" id="24821304"/>
<dbReference type="AlphaFoldDB" id="A0A0D5C637"/>
<dbReference type="Pfam" id="PF13578">
    <property type="entry name" value="Methyltransf_24"/>
    <property type="match status" value="1"/>
</dbReference>
<evidence type="ECO:0000313" key="2">
    <source>
        <dbReference type="Proteomes" id="UP000032408"/>
    </source>
</evidence>
<reference evidence="1 2" key="2">
    <citation type="journal article" date="2016" name="ISME J.">
        <title>Physiological and genomic characterization of two novel marine thaumarchaeal strains indicates niche differentiation.</title>
        <authorList>
            <person name="Bayer B."/>
            <person name="Vojvoda J."/>
            <person name="Offre P."/>
            <person name="Alves R.J."/>
            <person name="Elisabeth N.H."/>
            <person name="Garcia J.A."/>
            <person name="Volland J.M."/>
            <person name="Srivastava A."/>
            <person name="Schleper C."/>
            <person name="Herndl G.J."/>
        </authorList>
    </citation>
    <scope>NUCLEOTIDE SEQUENCE [LARGE SCALE GENOMIC DNA]</scope>
    <source>
        <strain evidence="1 2">NF5</strain>
    </source>
</reference>
<sequence length="216" mass="24741">MSIISKLKNGLKDPKKGLEYIILGDKNFNTLQNISNHSCFSIKKTQTPLESQMIQPTDIHEHLQTLHMLTIELNLKNILELGTRTGESTVAFLLAARELNGKVTSVDIDPCEEAKKNVKKLGIDSFWNFIQQDDLTLDWNDEIDHLFIDTSHTYDHTISEFKKFEPYVKKGGLITLHDIVSCPPVLDAINDYILGRKDLRFYKFFHNNGLGVIRKI</sequence>
<gene>
    <name evidence="1" type="ORF">NADRNF5_2137</name>
</gene>
<dbReference type="Proteomes" id="UP000032408">
    <property type="component" value="Chromosome"/>
</dbReference>
<dbReference type="CDD" id="cd02440">
    <property type="entry name" value="AdoMet_MTases"/>
    <property type="match status" value="1"/>
</dbReference>
<dbReference type="PANTHER" id="PTHR43167:SF1">
    <property type="entry name" value="PUTATIVE (AFU_ORTHOLOGUE AFUA_6G01830)-RELATED"/>
    <property type="match status" value="1"/>
</dbReference>
<name>A0A0D5C637_9ARCH</name>
<dbReference type="Gene3D" id="3.40.50.150">
    <property type="entry name" value="Vaccinia Virus protein VP39"/>
    <property type="match status" value="1"/>
</dbReference>
<keyword evidence="2" id="KW-1185">Reference proteome</keyword>
<accession>A0A0D5C637</accession>
<dbReference type="HOGENOM" id="CLU_1275266_0_0_2"/>
<dbReference type="OrthoDB" id="275253at2157"/>
<dbReference type="SUPFAM" id="SSF53335">
    <property type="entry name" value="S-adenosyl-L-methionine-dependent methyltransferases"/>
    <property type="match status" value="1"/>
</dbReference>